<reference evidence="1 2" key="1">
    <citation type="submission" date="2018-07" db="EMBL/GenBank/DDBJ databases">
        <title>Genomic Encyclopedia of Type Strains, Phase IV (KMG-IV): sequencing the most valuable type-strain genomes for metagenomic binning, comparative biology and taxonomic classification.</title>
        <authorList>
            <person name="Goeker M."/>
        </authorList>
    </citation>
    <scope>NUCLEOTIDE SEQUENCE [LARGE SCALE GENOMIC DNA]</scope>
    <source>
        <strain evidence="1 2">DSM 44290</strain>
    </source>
</reference>
<evidence type="ECO:0000313" key="2">
    <source>
        <dbReference type="Proteomes" id="UP000254869"/>
    </source>
</evidence>
<protein>
    <submittedName>
        <fullName evidence="1">Uncharacterized protein</fullName>
    </submittedName>
</protein>
<keyword evidence="2" id="KW-1185">Reference proteome</keyword>
<proteinExistence type="predicted"/>
<dbReference type="EMBL" id="QQBC01000010">
    <property type="protein sequence ID" value="RDI63420.1"/>
    <property type="molecule type" value="Genomic_DNA"/>
</dbReference>
<accession>A0A370HYM0</accession>
<evidence type="ECO:0000313" key="1">
    <source>
        <dbReference type="EMBL" id="RDI63420.1"/>
    </source>
</evidence>
<organism evidence="1 2">
    <name type="scientific">Nocardia pseudobrasiliensis</name>
    <dbReference type="NCBI Taxonomy" id="45979"/>
    <lineage>
        <taxon>Bacteria</taxon>
        <taxon>Bacillati</taxon>
        <taxon>Actinomycetota</taxon>
        <taxon>Actinomycetes</taxon>
        <taxon>Mycobacteriales</taxon>
        <taxon>Nocardiaceae</taxon>
        <taxon>Nocardia</taxon>
    </lineage>
</organism>
<dbReference type="AlphaFoldDB" id="A0A370HYM0"/>
<dbReference type="STRING" id="1210086.GCA_001613105_07134"/>
<name>A0A370HYM0_9NOCA</name>
<dbReference type="RefSeq" id="WP_068007107.1">
    <property type="nucleotide sequence ID" value="NZ_QQBC01000010.1"/>
</dbReference>
<gene>
    <name evidence="1" type="ORF">DFR76_110117</name>
</gene>
<sequence length="90" mass="10021">MTLYATRRSMTSSVSFEWAEYVEDVSAWRLSWLPNRDLTEAQARAGMELAEAYAEASHDSDHTARCATELNLSAAQAIALLTWRADGRPA</sequence>
<dbReference type="Proteomes" id="UP000254869">
    <property type="component" value="Unassembled WGS sequence"/>
</dbReference>
<comment type="caution">
    <text evidence="1">The sequence shown here is derived from an EMBL/GenBank/DDBJ whole genome shotgun (WGS) entry which is preliminary data.</text>
</comment>